<protein>
    <submittedName>
        <fullName evidence="2">Uncharacterized protein</fullName>
    </submittedName>
</protein>
<proteinExistence type="predicted"/>
<accession>A0A5B7GZ93</accession>
<name>A0A5B7GZ93_PORTR</name>
<evidence type="ECO:0000313" key="2">
    <source>
        <dbReference type="EMBL" id="MPC62387.1"/>
    </source>
</evidence>
<dbReference type="EMBL" id="VSRR010019614">
    <property type="protein sequence ID" value="MPC62387.1"/>
    <property type="molecule type" value="Genomic_DNA"/>
</dbReference>
<evidence type="ECO:0000313" key="3">
    <source>
        <dbReference type="Proteomes" id="UP000324222"/>
    </source>
</evidence>
<reference evidence="2 3" key="1">
    <citation type="submission" date="2019-05" db="EMBL/GenBank/DDBJ databases">
        <title>Another draft genome of Portunus trituberculatus and its Hox gene families provides insights of decapod evolution.</title>
        <authorList>
            <person name="Jeong J.-H."/>
            <person name="Song I."/>
            <person name="Kim S."/>
            <person name="Choi T."/>
            <person name="Kim D."/>
            <person name="Ryu S."/>
            <person name="Kim W."/>
        </authorList>
    </citation>
    <scope>NUCLEOTIDE SEQUENCE [LARGE SCALE GENOMIC DNA]</scope>
    <source>
        <tissue evidence="2">Muscle</tissue>
    </source>
</reference>
<comment type="caution">
    <text evidence="2">The sequence shown here is derived from an EMBL/GenBank/DDBJ whole genome shotgun (WGS) entry which is preliminary data.</text>
</comment>
<dbReference type="Proteomes" id="UP000324222">
    <property type="component" value="Unassembled WGS sequence"/>
</dbReference>
<organism evidence="2 3">
    <name type="scientific">Portunus trituberculatus</name>
    <name type="common">Swimming crab</name>
    <name type="synonym">Neptunus trituberculatus</name>
    <dbReference type="NCBI Taxonomy" id="210409"/>
    <lineage>
        <taxon>Eukaryota</taxon>
        <taxon>Metazoa</taxon>
        <taxon>Ecdysozoa</taxon>
        <taxon>Arthropoda</taxon>
        <taxon>Crustacea</taxon>
        <taxon>Multicrustacea</taxon>
        <taxon>Malacostraca</taxon>
        <taxon>Eumalacostraca</taxon>
        <taxon>Eucarida</taxon>
        <taxon>Decapoda</taxon>
        <taxon>Pleocyemata</taxon>
        <taxon>Brachyura</taxon>
        <taxon>Eubrachyura</taxon>
        <taxon>Portunoidea</taxon>
        <taxon>Portunidae</taxon>
        <taxon>Portuninae</taxon>
        <taxon>Portunus</taxon>
    </lineage>
</organism>
<dbReference type="AlphaFoldDB" id="A0A5B7GZ93"/>
<sequence length="309" mass="34787">MEAVHFNENCDPNLTSESCSCGSHANPFRTPSHCPNTRNIFAFADHSQDFCVNTSEKESDRDDSDPKNPSFVNFDTCAESEEEKQHQSNKIHQGKNFIGVRDLIDQWEEIVEKEKLRSLPASPAGGRRVMPPFEEKKTPELPSRATCEFGITKSDKHEDKAEMEMRMEDSKDGSSVVEQVASVGDIIQQFEGKFAQYDKQSVLRLKVLKSPQSPPNRGSPPPRQVATVKPLREFQLQEENKITVSEENIIRHPEDATEGSQMVGFLPRVMESLSITKSSLQAKEEDSPIAGVLYPEGELYFSVVCHRND</sequence>
<keyword evidence="3" id="KW-1185">Reference proteome</keyword>
<feature type="region of interest" description="Disordered" evidence="1">
    <location>
        <begin position="122"/>
        <end position="141"/>
    </location>
</feature>
<gene>
    <name evidence="2" type="ORF">E2C01_056472</name>
</gene>
<evidence type="ECO:0000256" key="1">
    <source>
        <dbReference type="SAM" id="MobiDB-lite"/>
    </source>
</evidence>